<feature type="domain" description="AMIN" evidence="3">
    <location>
        <begin position="35"/>
        <end position="110"/>
    </location>
</feature>
<sequence length="503" mass="55242">MKWLAVCVLGGVLLPLLAFAQDKVELNAITSVKVNGSTVEITGSKKPNFTTFTMTDPPRLVIDISEAVLKGVPEEMRVNAGLITGLRAANYGSDSSAIARVLIGYDRDVETDILVSGSVLSVKVLDGSSPAVAQTLPEPKQPLVAANGPTAAEAQAAATQATQASQQERATQETAAAEAASAAKKTDAELRQQEEAARVASAKKSEEDRRAQELAAAEEKKRQEEQVRAEAEAQKLATAEEKKRQLEQARAEVEAKKQAELDEKKRKAEEAEAKRLAATEEKKRQLEQARAETEAKKQAELDEKKRKAEEAEERRLAALEEKKRRSEEARAEVDTRKQQETDERKRRSEEAEAKRLASAEERKRQETEGGSRVASAEVPRRTEPPAASPEPATTGRRKTLEIVGFQQKTGGSRVYVRTNEPVSYKVSEGRNEIVLMLENTQIGKGNNTRALDTSFFDTAVARVDPTVGPDRSVRVSIKLKEQVSVQTRQEGNTITLEFPRPER</sequence>
<feature type="signal peptide" evidence="2">
    <location>
        <begin position="1"/>
        <end position="20"/>
    </location>
</feature>
<comment type="caution">
    <text evidence="4">The sequence shown here is derived from an EMBL/GenBank/DDBJ whole genome shotgun (WGS) entry which is preliminary data.</text>
</comment>
<dbReference type="InterPro" id="IPR021731">
    <property type="entry name" value="AMIN_dom"/>
</dbReference>
<reference evidence="4 5" key="1">
    <citation type="submission" date="2014-04" db="EMBL/GenBank/DDBJ databases">
        <title>Genome assembly of Hyalangium minutum DSM 14724.</title>
        <authorList>
            <person name="Sharma G."/>
            <person name="Subramanian S."/>
        </authorList>
    </citation>
    <scope>NUCLEOTIDE SEQUENCE [LARGE SCALE GENOMIC DNA]</scope>
    <source>
        <strain evidence="4 5">DSM 14724</strain>
    </source>
</reference>
<evidence type="ECO:0000259" key="3">
    <source>
        <dbReference type="Pfam" id="PF11741"/>
    </source>
</evidence>
<feature type="chain" id="PRO_5001799573" description="AMIN domain-containing protein" evidence="2">
    <location>
        <begin position="21"/>
        <end position="503"/>
    </location>
</feature>
<evidence type="ECO:0000256" key="2">
    <source>
        <dbReference type="SAM" id="SignalP"/>
    </source>
</evidence>
<protein>
    <recommendedName>
        <fullName evidence="3">AMIN domain-containing protein</fullName>
    </recommendedName>
</protein>
<evidence type="ECO:0000256" key="1">
    <source>
        <dbReference type="SAM" id="MobiDB-lite"/>
    </source>
</evidence>
<keyword evidence="5" id="KW-1185">Reference proteome</keyword>
<name>A0A085WAL4_9BACT</name>
<feature type="compositionally biased region" description="Basic and acidic residues" evidence="1">
    <location>
        <begin position="184"/>
        <end position="369"/>
    </location>
</feature>
<dbReference type="PATRIC" id="fig|394096.3.peg.6081"/>
<evidence type="ECO:0000313" key="4">
    <source>
        <dbReference type="EMBL" id="KFE64727.1"/>
    </source>
</evidence>
<gene>
    <name evidence="4" type="ORF">DB31_1745</name>
</gene>
<proteinExistence type="predicted"/>
<dbReference type="Proteomes" id="UP000028725">
    <property type="component" value="Unassembled WGS sequence"/>
</dbReference>
<dbReference type="Gene3D" id="2.60.40.3500">
    <property type="match status" value="1"/>
</dbReference>
<dbReference type="EMBL" id="JMCB01000013">
    <property type="protein sequence ID" value="KFE64727.1"/>
    <property type="molecule type" value="Genomic_DNA"/>
</dbReference>
<evidence type="ECO:0000313" key="5">
    <source>
        <dbReference type="Proteomes" id="UP000028725"/>
    </source>
</evidence>
<dbReference type="RefSeq" id="WP_052420347.1">
    <property type="nucleotide sequence ID" value="NZ_JMCB01000013.1"/>
</dbReference>
<organism evidence="4 5">
    <name type="scientific">Hyalangium minutum</name>
    <dbReference type="NCBI Taxonomy" id="394096"/>
    <lineage>
        <taxon>Bacteria</taxon>
        <taxon>Pseudomonadati</taxon>
        <taxon>Myxococcota</taxon>
        <taxon>Myxococcia</taxon>
        <taxon>Myxococcales</taxon>
        <taxon>Cystobacterineae</taxon>
        <taxon>Archangiaceae</taxon>
        <taxon>Hyalangium</taxon>
    </lineage>
</organism>
<feature type="compositionally biased region" description="Low complexity" evidence="1">
    <location>
        <begin position="158"/>
        <end position="183"/>
    </location>
</feature>
<dbReference type="Pfam" id="PF11741">
    <property type="entry name" value="AMIN"/>
    <property type="match status" value="2"/>
</dbReference>
<accession>A0A085WAL4</accession>
<dbReference type="AlphaFoldDB" id="A0A085WAL4"/>
<feature type="domain" description="AMIN" evidence="3">
    <location>
        <begin position="405"/>
        <end position="496"/>
    </location>
</feature>
<feature type="region of interest" description="Disordered" evidence="1">
    <location>
        <begin position="158"/>
        <end position="398"/>
    </location>
</feature>
<dbReference type="OrthoDB" id="5526479at2"/>
<keyword evidence="2" id="KW-0732">Signal</keyword>
<dbReference type="STRING" id="394096.DB31_1745"/>